<reference evidence="1" key="1">
    <citation type="submission" date="2021-03" db="EMBL/GenBank/DDBJ databases">
        <title>Chromosome level genome of the anhydrobiotic midge Polypedilum vanderplanki.</title>
        <authorList>
            <person name="Yoshida Y."/>
            <person name="Kikawada T."/>
            <person name="Gusev O."/>
        </authorList>
    </citation>
    <scope>NUCLEOTIDE SEQUENCE</scope>
    <source>
        <strain evidence="1">NIAS01</strain>
        <tissue evidence="1">Whole body or cell culture</tissue>
    </source>
</reference>
<accession>A0A9J6BBI0</accession>
<evidence type="ECO:0000313" key="2">
    <source>
        <dbReference type="Proteomes" id="UP001107558"/>
    </source>
</evidence>
<sequence>MTSQLNPTDVVNLVLIEAREFRRFIRLGRIELRCGIVLVVNHNLNTMAIRVGSAYEYMKIPCAVRISNTAKGKANELSRCIIALLKSLENYFPEWKKICGINFVYDGRTRRVRSFCYLTFINQSIASDFISFAQSNWSRRYAFCIARCVTILYRPRSRFVLRELLLEGTVWMSPRVWEINSLIEN</sequence>
<organism evidence="1 2">
    <name type="scientific">Polypedilum vanderplanki</name>
    <name type="common">Sleeping chironomid midge</name>
    <dbReference type="NCBI Taxonomy" id="319348"/>
    <lineage>
        <taxon>Eukaryota</taxon>
        <taxon>Metazoa</taxon>
        <taxon>Ecdysozoa</taxon>
        <taxon>Arthropoda</taxon>
        <taxon>Hexapoda</taxon>
        <taxon>Insecta</taxon>
        <taxon>Pterygota</taxon>
        <taxon>Neoptera</taxon>
        <taxon>Endopterygota</taxon>
        <taxon>Diptera</taxon>
        <taxon>Nematocera</taxon>
        <taxon>Chironomoidea</taxon>
        <taxon>Chironomidae</taxon>
        <taxon>Chironominae</taxon>
        <taxon>Polypedilum</taxon>
        <taxon>Polypedilum</taxon>
    </lineage>
</organism>
<dbReference type="Proteomes" id="UP001107558">
    <property type="component" value="Chromosome 4"/>
</dbReference>
<name>A0A9J6BBI0_POLVA</name>
<proteinExistence type="predicted"/>
<dbReference type="EMBL" id="JADBJN010000004">
    <property type="protein sequence ID" value="KAG5666950.1"/>
    <property type="molecule type" value="Genomic_DNA"/>
</dbReference>
<comment type="caution">
    <text evidence="1">The sequence shown here is derived from an EMBL/GenBank/DDBJ whole genome shotgun (WGS) entry which is preliminary data.</text>
</comment>
<dbReference type="AlphaFoldDB" id="A0A9J6BBI0"/>
<protein>
    <submittedName>
        <fullName evidence="1">Uncharacterized protein</fullName>
    </submittedName>
</protein>
<gene>
    <name evidence="1" type="ORF">PVAND_014955</name>
</gene>
<evidence type="ECO:0000313" key="1">
    <source>
        <dbReference type="EMBL" id="KAG5666950.1"/>
    </source>
</evidence>
<keyword evidence="2" id="KW-1185">Reference proteome</keyword>